<dbReference type="PROSITE" id="PS52045">
    <property type="entry name" value="NEPROSIN_PEP_CD"/>
    <property type="match status" value="1"/>
</dbReference>
<evidence type="ECO:0000259" key="1">
    <source>
        <dbReference type="PROSITE" id="PS52045"/>
    </source>
</evidence>
<evidence type="ECO:0000313" key="3">
    <source>
        <dbReference type="Proteomes" id="UP000257109"/>
    </source>
</evidence>
<dbReference type="Pfam" id="PF14365">
    <property type="entry name" value="Neprosin_AP"/>
    <property type="match status" value="1"/>
</dbReference>
<feature type="domain" description="Neprosin PEP catalytic" evidence="1">
    <location>
        <begin position="107"/>
        <end position="369"/>
    </location>
</feature>
<gene>
    <name evidence="2" type="ORF">CR513_19531</name>
</gene>
<dbReference type="AlphaFoldDB" id="A0A371H4C2"/>
<dbReference type="PANTHER" id="PTHR31589:SF2">
    <property type="entry name" value="ASLB (DUF239)-RELATED"/>
    <property type="match status" value="1"/>
</dbReference>
<dbReference type="PANTHER" id="PTHR31589">
    <property type="entry name" value="PROTEIN, PUTATIVE (DUF239)-RELATED-RELATED"/>
    <property type="match status" value="1"/>
</dbReference>
<dbReference type="InterPro" id="IPR025521">
    <property type="entry name" value="Neprosin_propep"/>
</dbReference>
<name>A0A371H4C2_MUCPR</name>
<comment type="caution">
    <text evidence="2">The sequence shown here is derived from an EMBL/GenBank/DDBJ whole genome shotgun (WGS) entry which is preliminary data.</text>
</comment>
<sequence>SEDGDIIDCVNIYEQPAFDHPALKNHTIKMMPEFLLEYENSSKGDDSESESVIFQTWQKSGSCPKGTIPIRRILKEDLLRAASLDHFGRKSPALFKNSTNGFNLNFSDSIANNLFIPENRSSSYLVTLGYNYIGAQADINVWNPKVDLPDDFTTAQIWLKNNNNHNFESVESGWMVNPKLYRDKATRFFAYWTTDSYKSTGCFDLTCRGFIQTGQVVLGGAISPISSEMGPQYEINVGMFLDPNSGNWYLKVKKNIPVGYWPAEIFGLLKHSAILVEWGGQVSSTNIKKETPHTRTTMGSGDFADGRFQNACYMRNVRIQDYSLKLKYPYPVNAVADEPYCYNSLNDVKYGLEPVFYFGGPGRNPPYCP</sequence>
<reference evidence="2" key="1">
    <citation type="submission" date="2018-05" db="EMBL/GenBank/DDBJ databases">
        <title>Draft genome of Mucuna pruriens seed.</title>
        <authorList>
            <person name="Nnadi N.E."/>
            <person name="Vos R."/>
            <person name="Hasami M.H."/>
            <person name="Devisetty U.K."/>
            <person name="Aguiy J.C."/>
        </authorList>
    </citation>
    <scope>NUCLEOTIDE SEQUENCE [LARGE SCALE GENOMIC DNA]</scope>
    <source>
        <strain evidence="2">JCA_2017</strain>
    </source>
</reference>
<dbReference type="Proteomes" id="UP000257109">
    <property type="component" value="Unassembled WGS sequence"/>
</dbReference>
<dbReference type="OrthoDB" id="1858978at2759"/>
<dbReference type="EMBL" id="QJKJ01003586">
    <property type="protein sequence ID" value="RDX97678.1"/>
    <property type="molecule type" value="Genomic_DNA"/>
</dbReference>
<organism evidence="2 3">
    <name type="scientific">Mucuna pruriens</name>
    <name type="common">Velvet bean</name>
    <name type="synonym">Dolichos pruriens</name>
    <dbReference type="NCBI Taxonomy" id="157652"/>
    <lineage>
        <taxon>Eukaryota</taxon>
        <taxon>Viridiplantae</taxon>
        <taxon>Streptophyta</taxon>
        <taxon>Embryophyta</taxon>
        <taxon>Tracheophyta</taxon>
        <taxon>Spermatophyta</taxon>
        <taxon>Magnoliopsida</taxon>
        <taxon>eudicotyledons</taxon>
        <taxon>Gunneridae</taxon>
        <taxon>Pentapetalae</taxon>
        <taxon>rosids</taxon>
        <taxon>fabids</taxon>
        <taxon>Fabales</taxon>
        <taxon>Fabaceae</taxon>
        <taxon>Papilionoideae</taxon>
        <taxon>50 kb inversion clade</taxon>
        <taxon>NPAAA clade</taxon>
        <taxon>indigoferoid/millettioid clade</taxon>
        <taxon>Phaseoleae</taxon>
        <taxon>Mucuna</taxon>
    </lineage>
</organism>
<protein>
    <recommendedName>
        <fullName evidence="1">Neprosin PEP catalytic domain-containing protein</fullName>
    </recommendedName>
</protein>
<dbReference type="InterPro" id="IPR053168">
    <property type="entry name" value="Glutamic_endopeptidase"/>
</dbReference>
<accession>A0A371H4C2</accession>
<dbReference type="InterPro" id="IPR004314">
    <property type="entry name" value="Neprosin"/>
</dbReference>
<dbReference type="Pfam" id="PF03080">
    <property type="entry name" value="Neprosin"/>
    <property type="match status" value="1"/>
</dbReference>
<evidence type="ECO:0000313" key="2">
    <source>
        <dbReference type="EMBL" id="RDX97678.1"/>
    </source>
</evidence>
<dbReference type="Gene3D" id="3.90.1320.10">
    <property type="entry name" value="Outer-capsid protein sigma 3, large lobe"/>
    <property type="match status" value="1"/>
</dbReference>
<proteinExistence type="predicted"/>
<keyword evidence="3" id="KW-1185">Reference proteome</keyword>
<feature type="non-terminal residue" evidence="2">
    <location>
        <position position="1"/>
    </location>
</feature>